<keyword evidence="1" id="KW-0732">Signal</keyword>
<feature type="chain" id="PRO_5040297803" evidence="1">
    <location>
        <begin position="21"/>
        <end position="100"/>
    </location>
</feature>
<dbReference type="GeneID" id="66109715"/>
<accession>A0A9P7VHE9</accession>
<dbReference type="RefSeq" id="XP_043034105.1">
    <property type="nucleotide sequence ID" value="XM_043187418.1"/>
</dbReference>
<comment type="caution">
    <text evidence="2">The sequence shown here is derived from an EMBL/GenBank/DDBJ whole genome shotgun (WGS) entry which is preliminary data.</text>
</comment>
<name>A0A9P7VHE9_9AGAR</name>
<evidence type="ECO:0000313" key="3">
    <source>
        <dbReference type="Proteomes" id="UP000812287"/>
    </source>
</evidence>
<keyword evidence="3" id="KW-1185">Reference proteome</keyword>
<protein>
    <submittedName>
        <fullName evidence="2">Uncharacterized protein</fullName>
    </submittedName>
</protein>
<organism evidence="2 3">
    <name type="scientific">Guyanagaster necrorhizus</name>
    <dbReference type="NCBI Taxonomy" id="856835"/>
    <lineage>
        <taxon>Eukaryota</taxon>
        <taxon>Fungi</taxon>
        <taxon>Dikarya</taxon>
        <taxon>Basidiomycota</taxon>
        <taxon>Agaricomycotina</taxon>
        <taxon>Agaricomycetes</taxon>
        <taxon>Agaricomycetidae</taxon>
        <taxon>Agaricales</taxon>
        <taxon>Marasmiineae</taxon>
        <taxon>Physalacriaceae</taxon>
        <taxon>Guyanagaster</taxon>
    </lineage>
</organism>
<dbReference type="AlphaFoldDB" id="A0A9P7VHE9"/>
<sequence length="100" mass="11052">MLLRLLPSLLALLLALRASAWPLRRDLLTAPSSSAGVLKEERHDRTLQEDYSSAARSELFGTYSDKGFTGQQHDSYLALSSHSQPWHNIEVAEGPGEGYV</sequence>
<evidence type="ECO:0000313" key="2">
    <source>
        <dbReference type="EMBL" id="KAG7440605.1"/>
    </source>
</evidence>
<dbReference type="Proteomes" id="UP000812287">
    <property type="component" value="Unassembled WGS sequence"/>
</dbReference>
<dbReference type="OrthoDB" id="2920407at2759"/>
<gene>
    <name evidence="2" type="ORF">BT62DRAFT_937862</name>
</gene>
<evidence type="ECO:0000256" key="1">
    <source>
        <dbReference type="SAM" id="SignalP"/>
    </source>
</evidence>
<reference evidence="2" key="1">
    <citation type="submission" date="2020-11" db="EMBL/GenBank/DDBJ databases">
        <title>Adaptations for nitrogen fixation in a non-lichenized fungal sporocarp promotes dispersal by wood-feeding termites.</title>
        <authorList>
            <consortium name="DOE Joint Genome Institute"/>
            <person name="Koch R.A."/>
            <person name="Yoon G."/>
            <person name="Arayal U."/>
            <person name="Lail K."/>
            <person name="Amirebrahimi M."/>
            <person name="Labutti K."/>
            <person name="Lipzen A."/>
            <person name="Riley R."/>
            <person name="Barry K."/>
            <person name="Henrissat B."/>
            <person name="Grigoriev I.V."/>
            <person name="Herr J.R."/>
            <person name="Aime M.C."/>
        </authorList>
    </citation>
    <scope>NUCLEOTIDE SEQUENCE</scope>
    <source>
        <strain evidence="2">MCA 3950</strain>
    </source>
</reference>
<dbReference type="EMBL" id="MU250569">
    <property type="protein sequence ID" value="KAG7440605.1"/>
    <property type="molecule type" value="Genomic_DNA"/>
</dbReference>
<proteinExistence type="predicted"/>
<feature type="signal peptide" evidence="1">
    <location>
        <begin position="1"/>
        <end position="20"/>
    </location>
</feature>